<organism evidence="1 2">
    <name type="scientific">Brevibacillus formosus</name>
    <dbReference type="NCBI Taxonomy" id="54913"/>
    <lineage>
        <taxon>Bacteria</taxon>
        <taxon>Bacillati</taxon>
        <taxon>Bacillota</taxon>
        <taxon>Bacilli</taxon>
        <taxon>Bacillales</taxon>
        <taxon>Paenibacillaceae</taxon>
        <taxon>Brevibacillus</taxon>
    </lineage>
</organism>
<name>A0ABQ0T9V3_9BACL</name>
<dbReference type="Gene3D" id="1.20.140.160">
    <property type="match status" value="1"/>
</dbReference>
<gene>
    <name evidence="1" type="ORF">BFO01nite_42240</name>
</gene>
<protein>
    <recommendedName>
        <fullName evidence="3">RNA polymerase subunit sigma-24</fullName>
    </recommendedName>
</protein>
<evidence type="ECO:0000313" key="1">
    <source>
        <dbReference type="EMBL" id="GED60092.1"/>
    </source>
</evidence>
<reference evidence="1 2" key="1">
    <citation type="submission" date="2019-06" db="EMBL/GenBank/DDBJ databases">
        <title>Whole genome shotgun sequence of Brevibacillus formosus NBRC 15716.</title>
        <authorList>
            <person name="Hosoyama A."/>
            <person name="Uohara A."/>
            <person name="Ohji S."/>
            <person name="Ichikawa N."/>
        </authorList>
    </citation>
    <scope>NUCLEOTIDE SEQUENCE [LARGE SCALE GENOMIC DNA]</scope>
    <source>
        <strain evidence="1 2">NBRC 15716</strain>
    </source>
</reference>
<dbReference type="SUPFAM" id="SSF88659">
    <property type="entry name" value="Sigma3 and sigma4 domains of RNA polymerase sigma factors"/>
    <property type="match status" value="1"/>
</dbReference>
<dbReference type="GeneID" id="87588377"/>
<evidence type="ECO:0000313" key="2">
    <source>
        <dbReference type="Proteomes" id="UP000319498"/>
    </source>
</evidence>
<keyword evidence="2" id="KW-1185">Reference proteome</keyword>
<sequence>MEDEMLKERCRRVLKRIAWRMQYAAKTRFNQETAIIEEVFGENLIDALDSSIYVQELLMQIPEKPRFIIKSIVIDGLTEEEVAKQLNMTRQGVHKCKKKYLNVLAQKISHSPSF</sequence>
<evidence type="ECO:0008006" key="3">
    <source>
        <dbReference type="Google" id="ProtNLM"/>
    </source>
</evidence>
<comment type="caution">
    <text evidence="1">The sequence shown here is derived from an EMBL/GenBank/DDBJ whole genome shotgun (WGS) entry which is preliminary data.</text>
</comment>
<proteinExistence type="predicted"/>
<dbReference type="Proteomes" id="UP000319498">
    <property type="component" value="Unassembled WGS sequence"/>
</dbReference>
<dbReference type="EMBL" id="BJOL01000027">
    <property type="protein sequence ID" value="GED60092.1"/>
    <property type="molecule type" value="Genomic_DNA"/>
</dbReference>
<dbReference type="InterPro" id="IPR013324">
    <property type="entry name" value="RNA_pol_sigma_r3/r4-like"/>
</dbReference>
<dbReference type="RefSeq" id="WP_052773443.1">
    <property type="nucleotide sequence ID" value="NZ_BJOL01000027.1"/>
</dbReference>
<accession>A0ABQ0T9V3</accession>